<dbReference type="PANTHER" id="PTHR40447">
    <property type="entry name" value="ANAEROBIC SULFITE REDUCTASE SUBUNIT A"/>
    <property type="match status" value="1"/>
</dbReference>
<feature type="domain" description="4Fe-4S ferredoxin-type" evidence="4">
    <location>
        <begin position="210"/>
        <end position="241"/>
    </location>
</feature>
<comment type="caution">
    <text evidence="5">The sequence shown here is derived from an EMBL/GenBank/DDBJ whole genome shotgun (WGS) entry which is preliminary data.</text>
</comment>
<proteinExistence type="predicted"/>
<dbReference type="AlphaFoldDB" id="A0A9J6P1T9"/>
<reference evidence="5" key="1">
    <citation type="journal article" date="2021" name="mSystems">
        <title>Bacteria and Archaea Synergistically Convert Glycine Betaine to Biogenic Methane in the Formosa Cold Seep of the South China Sea.</title>
        <authorList>
            <person name="Li L."/>
            <person name="Zhang W."/>
            <person name="Zhang S."/>
            <person name="Song L."/>
            <person name="Sun Q."/>
            <person name="Zhang H."/>
            <person name="Xiang H."/>
            <person name="Dong X."/>
        </authorList>
    </citation>
    <scope>NUCLEOTIDE SEQUENCE</scope>
    <source>
        <strain evidence="5">ZWT</strain>
    </source>
</reference>
<dbReference type="GO" id="GO:0046872">
    <property type="term" value="F:metal ion binding"/>
    <property type="evidence" value="ECO:0007669"/>
    <property type="project" value="UniProtKB-KW"/>
</dbReference>
<evidence type="ECO:0000256" key="1">
    <source>
        <dbReference type="ARBA" id="ARBA00022723"/>
    </source>
</evidence>
<dbReference type="PANTHER" id="PTHR40447:SF1">
    <property type="entry name" value="ANAEROBIC SULFITE REDUCTASE SUBUNIT A"/>
    <property type="match status" value="1"/>
</dbReference>
<sequence length="333" mass="38821">MKISLSKSKFNESLENLKKEYKIYAPVSMPFKGRCSDTDSIRYKGVSSLEEIEFNKKSHFSHKEVLLPMTQVLFHFTEDAYTEPSMEKKKVLVFLRSCDLHSIKRIDQIYIKNGEIDPYYKQVRDRVKFVLMGCEKSFRNCFCVSMGTNKSENYSLGLKLDKDQVMLDVKDDELENYFQGEKVEFEVPYVTENDTKVNIPKGLTGDVKDADLWREYDKRCIACGKCNFVCPTCTCFSMQDIFYKDNENNGERRRVWASCQVDGYTDMAGGHSFRQKNGDKMRFKTLHKVYDYNKRFGYHMCVGCGRCDDACPQYISFSACINKLDDYTRGETK</sequence>
<dbReference type="InterPro" id="IPR009051">
    <property type="entry name" value="Helical_ferredxn"/>
</dbReference>
<evidence type="ECO:0000313" key="5">
    <source>
        <dbReference type="EMBL" id="MCM1990583.1"/>
    </source>
</evidence>
<dbReference type="EMBL" id="JAGSOJ010000002">
    <property type="protein sequence ID" value="MCM1990583.1"/>
    <property type="molecule type" value="Genomic_DNA"/>
</dbReference>
<evidence type="ECO:0000256" key="3">
    <source>
        <dbReference type="ARBA" id="ARBA00023014"/>
    </source>
</evidence>
<dbReference type="GO" id="GO:0051536">
    <property type="term" value="F:iron-sulfur cluster binding"/>
    <property type="evidence" value="ECO:0007669"/>
    <property type="project" value="UniProtKB-KW"/>
</dbReference>
<dbReference type="RefSeq" id="WP_250859640.1">
    <property type="nucleotide sequence ID" value="NZ_JAGSOJ010000002.1"/>
</dbReference>
<accession>A0A9J6P1T9</accession>
<dbReference type="PROSITE" id="PS00198">
    <property type="entry name" value="4FE4S_FER_1"/>
    <property type="match status" value="2"/>
</dbReference>
<keyword evidence="6" id="KW-1185">Reference proteome</keyword>
<dbReference type="Proteomes" id="UP001056429">
    <property type="component" value="Unassembled WGS sequence"/>
</dbReference>
<dbReference type="InterPro" id="IPR014259">
    <property type="entry name" value="Sulphite_reductase_A"/>
</dbReference>
<dbReference type="InterPro" id="IPR017900">
    <property type="entry name" value="4Fe4S_Fe_S_CS"/>
</dbReference>
<evidence type="ECO:0000313" key="6">
    <source>
        <dbReference type="Proteomes" id="UP001056429"/>
    </source>
</evidence>
<keyword evidence="2" id="KW-0408">Iron</keyword>
<organism evidence="5 6">
    <name type="scientific">Oceanirhabdus seepicola</name>
    <dbReference type="NCBI Taxonomy" id="2828781"/>
    <lineage>
        <taxon>Bacteria</taxon>
        <taxon>Bacillati</taxon>
        <taxon>Bacillota</taxon>
        <taxon>Clostridia</taxon>
        <taxon>Eubacteriales</taxon>
        <taxon>Clostridiaceae</taxon>
        <taxon>Oceanirhabdus</taxon>
    </lineage>
</organism>
<dbReference type="NCBIfam" id="TIGR02910">
    <property type="entry name" value="sulfite_red_A"/>
    <property type="match status" value="1"/>
</dbReference>
<protein>
    <submittedName>
        <fullName evidence="5">Anaerobic sulfite reductase subunit AsrA</fullName>
    </submittedName>
</protein>
<feature type="domain" description="4Fe-4S ferredoxin-type" evidence="4">
    <location>
        <begin position="292"/>
        <end position="320"/>
    </location>
</feature>
<dbReference type="PROSITE" id="PS51379">
    <property type="entry name" value="4FE4S_FER_2"/>
    <property type="match status" value="2"/>
</dbReference>
<dbReference type="Gene3D" id="1.10.1060.10">
    <property type="entry name" value="Alpha-helical ferredoxin"/>
    <property type="match status" value="1"/>
</dbReference>
<reference evidence="5" key="2">
    <citation type="submission" date="2021-04" db="EMBL/GenBank/DDBJ databases">
        <authorList>
            <person name="Dong X."/>
        </authorList>
    </citation>
    <scope>NUCLEOTIDE SEQUENCE</scope>
    <source>
        <strain evidence="5">ZWT</strain>
    </source>
</reference>
<evidence type="ECO:0000259" key="4">
    <source>
        <dbReference type="PROSITE" id="PS51379"/>
    </source>
</evidence>
<dbReference type="SUPFAM" id="SSF46548">
    <property type="entry name" value="alpha-helical ferredoxin"/>
    <property type="match status" value="1"/>
</dbReference>
<name>A0A9J6P1T9_9CLOT</name>
<dbReference type="InterPro" id="IPR017896">
    <property type="entry name" value="4Fe4S_Fe-S-bd"/>
</dbReference>
<keyword evidence="3" id="KW-0411">Iron-sulfur</keyword>
<dbReference type="Pfam" id="PF17179">
    <property type="entry name" value="Fer4_22"/>
    <property type="match status" value="1"/>
</dbReference>
<gene>
    <name evidence="5" type="primary">asrA</name>
    <name evidence="5" type="ORF">KDK92_12695</name>
</gene>
<keyword evidence="1" id="KW-0479">Metal-binding</keyword>
<evidence type="ECO:0000256" key="2">
    <source>
        <dbReference type="ARBA" id="ARBA00023004"/>
    </source>
</evidence>